<proteinExistence type="predicted"/>
<dbReference type="Proteomes" id="UP001302274">
    <property type="component" value="Unassembled WGS sequence"/>
</dbReference>
<dbReference type="PANTHER" id="PTHR35936:SF25">
    <property type="entry name" value="ABC TRANSPORTER SUBSTRATE-BINDING PROTEIN"/>
    <property type="match status" value="1"/>
</dbReference>
<dbReference type="RefSeq" id="WP_323574866.1">
    <property type="nucleotide sequence ID" value="NZ_JAYGJQ010000001.1"/>
</dbReference>
<dbReference type="Pfam" id="PF00497">
    <property type="entry name" value="SBP_bac_3"/>
    <property type="match status" value="1"/>
</dbReference>
<protein>
    <submittedName>
        <fullName evidence="4">Transporter substrate-binding domain-containing protein</fullName>
    </submittedName>
</protein>
<reference evidence="4 5" key="1">
    <citation type="submission" date="2023-11" db="EMBL/GenBank/DDBJ databases">
        <title>A Novel Polar Bacteriovorax (B. antarcticus) Isolated from the Biocrust in Antarctica.</title>
        <authorList>
            <person name="Mun W."/>
            <person name="Choi S.Y."/>
            <person name="Mitchell R.J."/>
        </authorList>
    </citation>
    <scope>NUCLEOTIDE SEQUENCE [LARGE SCALE GENOMIC DNA]</scope>
    <source>
        <strain evidence="4 5">PP10</strain>
    </source>
</reference>
<organism evidence="4 5">
    <name type="scientific">Bacteriovorax antarcticus</name>
    <dbReference type="NCBI Taxonomy" id="3088717"/>
    <lineage>
        <taxon>Bacteria</taxon>
        <taxon>Pseudomonadati</taxon>
        <taxon>Bdellovibrionota</taxon>
        <taxon>Bacteriovoracia</taxon>
        <taxon>Bacteriovoracales</taxon>
        <taxon>Bacteriovoracaceae</taxon>
        <taxon>Bacteriovorax</taxon>
    </lineage>
</organism>
<dbReference type="Gene3D" id="3.40.190.10">
    <property type="entry name" value="Periplasmic binding protein-like II"/>
    <property type="match status" value="2"/>
</dbReference>
<evidence type="ECO:0000256" key="1">
    <source>
        <dbReference type="ARBA" id="ARBA00022729"/>
    </source>
</evidence>
<gene>
    <name evidence="4" type="ORF">SHI21_04085</name>
</gene>
<dbReference type="InterPro" id="IPR001638">
    <property type="entry name" value="Solute-binding_3/MltF_N"/>
</dbReference>
<feature type="chain" id="PRO_5046275711" evidence="2">
    <location>
        <begin position="19"/>
        <end position="246"/>
    </location>
</feature>
<keyword evidence="5" id="KW-1185">Reference proteome</keyword>
<evidence type="ECO:0000313" key="5">
    <source>
        <dbReference type="Proteomes" id="UP001302274"/>
    </source>
</evidence>
<feature type="domain" description="Solute-binding protein family 3/N-terminal" evidence="3">
    <location>
        <begin position="21"/>
        <end position="246"/>
    </location>
</feature>
<evidence type="ECO:0000256" key="2">
    <source>
        <dbReference type="SAM" id="SignalP"/>
    </source>
</evidence>
<evidence type="ECO:0000313" key="4">
    <source>
        <dbReference type="EMBL" id="MEA9355362.1"/>
    </source>
</evidence>
<dbReference type="PANTHER" id="PTHR35936">
    <property type="entry name" value="MEMBRANE-BOUND LYTIC MUREIN TRANSGLYCOSYLASE F"/>
    <property type="match status" value="1"/>
</dbReference>
<accession>A0ABU5VR24</accession>
<keyword evidence="1 2" id="KW-0732">Signal</keyword>
<evidence type="ECO:0000259" key="3">
    <source>
        <dbReference type="SMART" id="SM00062"/>
    </source>
</evidence>
<comment type="caution">
    <text evidence="4">The sequence shown here is derived from an EMBL/GenBank/DDBJ whole genome shotgun (WGS) entry which is preliminary data.</text>
</comment>
<sequence>MKKIIMALMIIFTQQSFSAETIKLVAGESFAPLMWKDKDSGAPRGIAIEIGKAILEKAGYTVVVETCPWVRCQVIAENEGAFITGFSTNEERLKKFVFSDPTMYDEVVIVTKKGKEFPFHKNEDLKGKRIGSQNGSTFGTRFEELKKIFKTDFDHADVARVKKIDADRIDAGIFSLGEAGFAYSAKLAGFKPEDFVILPELIAKDPNYMATGMKTPNAKEKIARINAAIKALTADGTIARILKTTY</sequence>
<name>A0ABU5VR24_9BACT</name>
<dbReference type="SMART" id="SM00062">
    <property type="entry name" value="PBPb"/>
    <property type="match status" value="1"/>
</dbReference>
<dbReference type="EMBL" id="JAYGJQ010000001">
    <property type="protein sequence ID" value="MEA9355362.1"/>
    <property type="molecule type" value="Genomic_DNA"/>
</dbReference>
<dbReference type="SUPFAM" id="SSF53850">
    <property type="entry name" value="Periplasmic binding protein-like II"/>
    <property type="match status" value="1"/>
</dbReference>
<feature type="signal peptide" evidence="2">
    <location>
        <begin position="1"/>
        <end position="18"/>
    </location>
</feature>